<protein>
    <submittedName>
        <fullName evidence="1">Uncharacterized protein</fullName>
    </submittedName>
</protein>
<dbReference type="Proteomes" id="UP000218542">
    <property type="component" value="Unassembled WGS sequence"/>
</dbReference>
<evidence type="ECO:0000313" key="1">
    <source>
        <dbReference type="EMBL" id="GAX60555.1"/>
    </source>
</evidence>
<dbReference type="RefSeq" id="WP_133111755.1">
    <property type="nucleotide sequence ID" value="NZ_BAOS01000013.1"/>
</dbReference>
<dbReference type="EMBL" id="BAOS01000013">
    <property type="protein sequence ID" value="GAX60555.1"/>
    <property type="molecule type" value="Genomic_DNA"/>
</dbReference>
<sequence length="73" mass="8743">MDAFINYDVIGETVLRNVISDLYNDPANSYIEICDIAYIARDKIQWKFVDNKLLKARREVQAFYERFQHLLKK</sequence>
<keyword evidence="2" id="KW-1185">Reference proteome</keyword>
<proteinExistence type="predicted"/>
<organism evidence="1 2">
    <name type="scientific">Candidatus Scalindua japonica</name>
    <dbReference type="NCBI Taxonomy" id="1284222"/>
    <lineage>
        <taxon>Bacteria</taxon>
        <taxon>Pseudomonadati</taxon>
        <taxon>Planctomycetota</taxon>
        <taxon>Candidatus Brocadiia</taxon>
        <taxon>Candidatus Brocadiales</taxon>
        <taxon>Candidatus Scalinduaceae</taxon>
        <taxon>Candidatus Scalindua</taxon>
    </lineage>
</organism>
<gene>
    <name evidence="1" type="ORF">SCALIN_C13_0067</name>
</gene>
<accession>A0A286TXC8</accession>
<evidence type="ECO:0000313" key="2">
    <source>
        <dbReference type="Proteomes" id="UP000218542"/>
    </source>
</evidence>
<reference evidence="2" key="1">
    <citation type="journal article" date="2017" name="Environ. Microbiol. Rep.">
        <title>Genetic Diversity of Marine Anaerobic Ammonium-Oxidizing Bacteria as Revealed by Genomic and Proteomic Analyses of 'Candidatus Scalindua japonica'.</title>
        <authorList>
            <person name="Oshiki M."/>
            <person name="Mizuto K."/>
            <person name="Kimura Z."/>
            <person name="Kindaichi T."/>
            <person name="Satoh H."/>
            <person name="Okabe S."/>
        </authorList>
    </citation>
    <scope>NUCLEOTIDE SEQUENCE [LARGE SCALE GENOMIC DNA]</scope>
    <source>
        <strain evidence="2">husup-a2</strain>
    </source>
</reference>
<dbReference type="AlphaFoldDB" id="A0A286TXC8"/>
<comment type="caution">
    <text evidence="1">The sequence shown here is derived from an EMBL/GenBank/DDBJ whole genome shotgun (WGS) entry which is preliminary data.</text>
</comment>
<name>A0A286TXC8_9BACT</name>